<dbReference type="EMBL" id="AZHW01000262">
    <property type="protein sequence ID" value="ETX01170.1"/>
    <property type="molecule type" value="Genomic_DNA"/>
</dbReference>
<dbReference type="AlphaFoldDB" id="W4LTH1"/>
<name>W4LTH1_ENTF1</name>
<evidence type="ECO:0000313" key="2">
    <source>
        <dbReference type="Proteomes" id="UP000019141"/>
    </source>
</evidence>
<sequence length="48" mass="5235">MPRMSDAILDSGDAFPAMTFDKVGGGQLKLPDDLAGEWGVVLLYRGHW</sequence>
<organism evidence="1 2">
    <name type="scientific">Entotheonella factor</name>
    <dbReference type="NCBI Taxonomy" id="1429438"/>
    <lineage>
        <taxon>Bacteria</taxon>
        <taxon>Pseudomonadati</taxon>
        <taxon>Nitrospinota/Tectimicrobiota group</taxon>
        <taxon>Candidatus Tectimicrobiota</taxon>
        <taxon>Candidatus Entotheonellia</taxon>
        <taxon>Candidatus Entotheonellales</taxon>
        <taxon>Candidatus Entotheonellaceae</taxon>
        <taxon>Candidatus Entotheonella</taxon>
    </lineage>
</organism>
<dbReference type="Proteomes" id="UP000019141">
    <property type="component" value="Unassembled WGS sequence"/>
</dbReference>
<accession>W4LTH1</accession>
<evidence type="ECO:0000313" key="1">
    <source>
        <dbReference type="EMBL" id="ETX01170.1"/>
    </source>
</evidence>
<dbReference type="HOGENOM" id="CLU_3150698_0_0_7"/>
<gene>
    <name evidence="1" type="ORF">ETSY1_08410</name>
</gene>
<keyword evidence="2" id="KW-1185">Reference proteome</keyword>
<proteinExistence type="predicted"/>
<protein>
    <recommendedName>
        <fullName evidence="3">Alkyl hydroperoxide reductase subunit C/ Thiol specific antioxidant domain-containing protein</fullName>
    </recommendedName>
</protein>
<reference evidence="1 2" key="1">
    <citation type="journal article" date="2014" name="Nature">
        <title>An environmental bacterial taxon with a large and distinct metabolic repertoire.</title>
        <authorList>
            <person name="Wilson M.C."/>
            <person name="Mori T."/>
            <person name="Ruckert C."/>
            <person name="Uria A.R."/>
            <person name="Helf M.J."/>
            <person name="Takada K."/>
            <person name="Gernert C."/>
            <person name="Steffens U.A."/>
            <person name="Heycke N."/>
            <person name="Schmitt S."/>
            <person name="Rinke C."/>
            <person name="Helfrich E.J."/>
            <person name="Brachmann A.O."/>
            <person name="Gurgui C."/>
            <person name="Wakimoto T."/>
            <person name="Kracht M."/>
            <person name="Crusemann M."/>
            <person name="Hentschel U."/>
            <person name="Abe I."/>
            <person name="Matsunaga S."/>
            <person name="Kalinowski J."/>
            <person name="Takeyama H."/>
            <person name="Piel J."/>
        </authorList>
    </citation>
    <scope>NUCLEOTIDE SEQUENCE [LARGE SCALE GENOMIC DNA]</scope>
    <source>
        <strain evidence="2">TSY1</strain>
    </source>
</reference>
<evidence type="ECO:0008006" key="3">
    <source>
        <dbReference type="Google" id="ProtNLM"/>
    </source>
</evidence>
<comment type="caution">
    <text evidence="1">The sequence shown here is derived from an EMBL/GenBank/DDBJ whole genome shotgun (WGS) entry which is preliminary data.</text>
</comment>